<accession>G9YFQ0</accession>
<name>G9YFQ0_9FIRM</name>
<feature type="region of interest" description="Disordered" evidence="1">
    <location>
        <begin position="1"/>
        <end position="22"/>
    </location>
</feature>
<dbReference type="HOGENOM" id="CLU_1308002_0_0_9"/>
<dbReference type="PATRIC" id="fig|861450.3.peg.443"/>
<dbReference type="STRING" id="861450.HMPREF0080_00462"/>
<keyword evidence="3" id="KW-1185">Reference proteome</keyword>
<gene>
    <name evidence="2" type="ORF">HMPREF0080_00462</name>
</gene>
<dbReference type="AlphaFoldDB" id="G9YFQ0"/>
<sequence length="210" mass="23684">MTGQLNETVQRMDGDGKMSSDMRNSLENIKTITDRFTVIASRMESIATDPQSSADIRKTLHNTAQISERVNHILGGDHQIRVEGDAGLLYNDTKNSVGGHANFKVYRRDSFALVGAEGIGDGTKLNLQYGREGKTVTGRFGLIRGKFGVGADLFTHNKFRLSLEGYDPNDWRYRLTAQYQLRPHIFFMGQFTRPMDRDDGGNYYGINYIF</sequence>
<proteinExistence type="predicted"/>
<evidence type="ECO:0000256" key="1">
    <source>
        <dbReference type="SAM" id="MobiDB-lite"/>
    </source>
</evidence>
<reference evidence="2 3" key="1">
    <citation type="submission" date="2011-08" db="EMBL/GenBank/DDBJ databases">
        <authorList>
            <person name="Weinstock G."/>
            <person name="Sodergren E."/>
            <person name="Clifton S."/>
            <person name="Fulton L."/>
            <person name="Fulton B."/>
            <person name="Courtney L."/>
            <person name="Fronick C."/>
            <person name="Harrison M."/>
            <person name="Strong C."/>
            <person name="Farmer C."/>
            <person name="Delahaunty K."/>
            <person name="Markovic C."/>
            <person name="Hall O."/>
            <person name="Minx P."/>
            <person name="Tomlinson C."/>
            <person name="Mitreva M."/>
            <person name="Hou S."/>
            <person name="Chen J."/>
            <person name="Wollam A."/>
            <person name="Pepin K.H."/>
            <person name="Johnson M."/>
            <person name="Bhonagiri V."/>
            <person name="Zhang X."/>
            <person name="Suruliraj S."/>
            <person name="Warren W."/>
            <person name="Chinwalla A."/>
            <person name="Mardis E.R."/>
            <person name="Wilson R.K."/>
        </authorList>
    </citation>
    <scope>NUCLEOTIDE SEQUENCE [LARGE SCALE GENOMIC DNA]</scope>
    <source>
        <strain evidence="2 3">F0357</strain>
    </source>
</reference>
<protein>
    <submittedName>
        <fullName evidence="2">Uncharacterized protein</fullName>
    </submittedName>
</protein>
<dbReference type="eggNOG" id="COG1463">
    <property type="taxonomic scope" value="Bacteria"/>
</dbReference>
<evidence type="ECO:0000313" key="2">
    <source>
        <dbReference type="EMBL" id="EHM42868.1"/>
    </source>
</evidence>
<dbReference type="EMBL" id="AGCJ01000014">
    <property type="protein sequence ID" value="EHM42868.1"/>
    <property type="molecule type" value="Genomic_DNA"/>
</dbReference>
<dbReference type="Proteomes" id="UP000005481">
    <property type="component" value="Unassembled WGS sequence"/>
</dbReference>
<evidence type="ECO:0000313" key="3">
    <source>
        <dbReference type="Proteomes" id="UP000005481"/>
    </source>
</evidence>
<organism evidence="2 3">
    <name type="scientific">Anaeroglobus geminatus F0357</name>
    <dbReference type="NCBI Taxonomy" id="861450"/>
    <lineage>
        <taxon>Bacteria</taxon>
        <taxon>Bacillati</taxon>
        <taxon>Bacillota</taxon>
        <taxon>Negativicutes</taxon>
        <taxon>Veillonellales</taxon>
        <taxon>Veillonellaceae</taxon>
        <taxon>Anaeroglobus</taxon>
    </lineage>
</organism>
<feature type="compositionally biased region" description="Basic and acidic residues" evidence="1">
    <location>
        <begin position="10"/>
        <end position="20"/>
    </location>
</feature>
<comment type="caution">
    <text evidence="2">The sequence shown here is derived from an EMBL/GenBank/DDBJ whole genome shotgun (WGS) entry which is preliminary data.</text>
</comment>